<evidence type="ECO:0000256" key="6">
    <source>
        <dbReference type="SAM" id="MobiDB-lite"/>
    </source>
</evidence>
<evidence type="ECO:0000313" key="8">
    <source>
        <dbReference type="EMBL" id="RUS85728.1"/>
    </source>
</evidence>
<dbReference type="InterPro" id="IPR038377">
    <property type="entry name" value="Na/Glc_symporter_sf"/>
</dbReference>
<keyword evidence="5 7" id="KW-0472">Membrane</keyword>
<feature type="transmembrane region" description="Helical" evidence="7">
    <location>
        <begin position="86"/>
        <end position="110"/>
    </location>
</feature>
<dbReference type="Proteomes" id="UP000271974">
    <property type="component" value="Unassembled WGS sequence"/>
</dbReference>
<feature type="region of interest" description="Disordered" evidence="6">
    <location>
        <begin position="153"/>
        <end position="201"/>
    </location>
</feature>
<dbReference type="AlphaFoldDB" id="A0A433TW35"/>
<evidence type="ECO:0000256" key="3">
    <source>
        <dbReference type="ARBA" id="ARBA00022692"/>
    </source>
</evidence>
<feature type="transmembrane region" description="Helical" evidence="7">
    <location>
        <begin position="15"/>
        <end position="37"/>
    </location>
</feature>
<comment type="caution">
    <text evidence="8">The sequence shown here is derived from an EMBL/GenBank/DDBJ whole genome shotgun (WGS) entry which is preliminary data.</text>
</comment>
<feature type="compositionally biased region" description="Polar residues" evidence="6">
    <location>
        <begin position="176"/>
        <end position="196"/>
    </location>
</feature>
<evidence type="ECO:0000256" key="4">
    <source>
        <dbReference type="ARBA" id="ARBA00022989"/>
    </source>
</evidence>
<dbReference type="PROSITE" id="PS50283">
    <property type="entry name" value="NA_SOLUT_SYMP_3"/>
    <property type="match status" value="1"/>
</dbReference>
<dbReference type="Gene3D" id="1.20.1730.10">
    <property type="entry name" value="Sodium/glucose cotransporter"/>
    <property type="match status" value="1"/>
</dbReference>
<dbReference type="STRING" id="188477.A0A433TW35"/>
<accession>A0A433TW35</accession>
<name>A0A433TW35_ELYCH</name>
<dbReference type="PANTHER" id="PTHR11819:SF195">
    <property type="entry name" value="SODIUM_GLUCOSE COTRANSPORTER 4"/>
    <property type="match status" value="1"/>
</dbReference>
<sequence>MVVPLVKLSPLLHDYILNIISSFAPPILAVFLCGLLWERACEESAFRSLLLGLLLAVLRLVWSLFYRREQCGDTPGQPAPQIISNFHFLHFSIFVFVLCTACCAAGSVFSEPINEVHMYRLLFWLRHSKKDRVDLDELDEAYQALQKEVKTTDPVSESQIDPKLETDALKDVKTEPPNTGVESLQTSTGPAQPKLNTNEDKDNLTVAPAKTRILSMNTIRACCVCKQGSDRLVTKNELRETVKQRADIHEIPVQESSLNLHALLLLLIIAGLWGFLA</sequence>
<proteinExistence type="inferred from homology"/>
<organism evidence="8 9">
    <name type="scientific">Elysia chlorotica</name>
    <name type="common">Eastern emerald elysia</name>
    <name type="synonym">Sea slug</name>
    <dbReference type="NCBI Taxonomy" id="188477"/>
    <lineage>
        <taxon>Eukaryota</taxon>
        <taxon>Metazoa</taxon>
        <taxon>Spiralia</taxon>
        <taxon>Lophotrochozoa</taxon>
        <taxon>Mollusca</taxon>
        <taxon>Gastropoda</taxon>
        <taxon>Heterobranchia</taxon>
        <taxon>Euthyneura</taxon>
        <taxon>Panpulmonata</taxon>
        <taxon>Sacoglossa</taxon>
        <taxon>Placobranchoidea</taxon>
        <taxon>Plakobranchidae</taxon>
        <taxon>Elysia</taxon>
    </lineage>
</organism>
<feature type="compositionally biased region" description="Basic and acidic residues" evidence="6">
    <location>
        <begin position="160"/>
        <end position="174"/>
    </location>
</feature>
<dbReference type="OrthoDB" id="10544509at2759"/>
<evidence type="ECO:0000313" key="9">
    <source>
        <dbReference type="Proteomes" id="UP000271974"/>
    </source>
</evidence>
<gene>
    <name evidence="8" type="ORF">EGW08_006522</name>
</gene>
<reference evidence="8 9" key="1">
    <citation type="submission" date="2019-01" db="EMBL/GenBank/DDBJ databases">
        <title>A draft genome assembly of the solar-powered sea slug Elysia chlorotica.</title>
        <authorList>
            <person name="Cai H."/>
            <person name="Li Q."/>
            <person name="Fang X."/>
            <person name="Li J."/>
            <person name="Curtis N.E."/>
            <person name="Altenburger A."/>
            <person name="Shibata T."/>
            <person name="Feng M."/>
            <person name="Maeda T."/>
            <person name="Schwartz J.A."/>
            <person name="Shigenobu S."/>
            <person name="Lundholm N."/>
            <person name="Nishiyama T."/>
            <person name="Yang H."/>
            <person name="Hasebe M."/>
            <person name="Li S."/>
            <person name="Pierce S.K."/>
            <person name="Wang J."/>
        </authorList>
    </citation>
    <scope>NUCLEOTIDE SEQUENCE [LARGE SCALE GENOMIC DNA]</scope>
    <source>
        <strain evidence="8">EC2010</strain>
        <tissue evidence="8">Whole organism of an adult</tissue>
    </source>
</reference>
<comment type="similarity">
    <text evidence="2">Belongs to the sodium:solute symporter (SSF) (TC 2.A.21) family.</text>
</comment>
<dbReference type="PANTHER" id="PTHR11819">
    <property type="entry name" value="SOLUTE CARRIER FAMILY 5"/>
    <property type="match status" value="1"/>
</dbReference>
<dbReference type="GO" id="GO:0005412">
    <property type="term" value="F:D-glucose:sodium symporter activity"/>
    <property type="evidence" value="ECO:0007669"/>
    <property type="project" value="TreeGrafter"/>
</dbReference>
<evidence type="ECO:0000256" key="7">
    <source>
        <dbReference type="SAM" id="Phobius"/>
    </source>
</evidence>
<feature type="transmembrane region" description="Helical" evidence="7">
    <location>
        <begin position="258"/>
        <end position="276"/>
    </location>
</feature>
<keyword evidence="4 7" id="KW-1133">Transmembrane helix</keyword>
<evidence type="ECO:0000256" key="1">
    <source>
        <dbReference type="ARBA" id="ARBA00004141"/>
    </source>
</evidence>
<dbReference type="EMBL" id="RQTK01000161">
    <property type="protein sequence ID" value="RUS85728.1"/>
    <property type="molecule type" value="Genomic_DNA"/>
</dbReference>
<feature type="transmembrane region" description="Helical" evidence="7">
    <location>
        <begin position="49"/>
        <end position="66"/>
    </location>
</feature>
<dbReference type="GO" id="GO:0005886">
    <property type="term" value="C:plasma membrane"/>
    <property type="evidence" value="ECO:0007669"/>
    <property type="project" value="TreeGrafter"/>
</dbReference>
<evidence type="ECO:0000256" key="5">
    <source>
        <dbReference type="ARBA" id="ARBA00023136"/>
    </source>
</evidence>
<keyword evidence="9" id="KW-1185">Reference proteome</keyword>
<keyword evidence="3 7" id="KW-0812">Transmembrane</keyword>
<protein>
    <submittedName>
        <fullName evidence="8">Uncharacterized protein</fullName>
    </submittedName>
</protein>
<comment type="subcellular location">
    <subcellularLocation>
        <location evidence="1">Membrane</location>
        <topology evidence="1">Multi-pass membrane protein</topology>
    </subcellularLocation>
</comment>
<evidence type="ECO:0000256" key="2">
    <source>
        <dbReference type="ARBA" id="ARBA00006434"/>
    </source>
</evidence>
<dbReference type="InterPro" id="IPR001734">
    <property type="entry name" value="Na/solute_symporter"/>
</dbReference>